<keyword evidence="1" id="KW-1133">Transmembrane helix</keyword>
<dbReference type="RefSeq" id="XP_060290014.1">
    <property type="nucleotide sequence ID" value="XM_060446145.1"/>
</dbReference>
<sequence>MQGLAHGTEARYVLHPDGEIVGVVGRSFAISPSSWFIPTSLASTLLASTLLASTLLAITLLAITLLAITLLAITLLAITLLAITYADASFADDLVHRYSTGAHVFLAGC</sequence>
<feature type="transmembrane region" description="Helical" evidence="1">
    <location>
        <begin position="35"/>
        <end position="58"/>
    </location>
</feature>
<proteinExistence type="predicted"/>
<reference evidence="2" key="1">
    <citation type="submission" date="2023-06" db="EMBL/GenBank/DDBJ databases">
        <title>Genome-scale phylogeny and comparative genomics of the fungal order Sordariales.</title>
        <authorList>
            <consortium name="Lawrence Berkeley National Laboratory"/>
            <person name="Hensen N."/>
            <person name="Bonometti L."/>
            <person name="Westerberg I."/>
            <person name="Brannstrom I.O."/>
            <person name="Guillou S."/>
            <person name="Cros-Aarteil S."/>
            <person name="Calhoun S."/>
            <person name="Haridas S."/>
            <person name="Kuo A."/>
            <person name="Mondo S."/>
            <person name="Pangilinan J."/>
            <person name="Riley R."/>
            <person name="LaButti K."/>
            <person name="Andreopoulos B."/>
            <person name="Lipzen A."/>
            <person name="Chen C."/>
            <person name="Yanf M."/>
            <person name="Daum C."/>
            <person name="Ng V."/>
            <person name="Clum A."/>
            <person name="Steindorff A."/>
            <person name="Ohm R."/>
            <person name="Martin F."/>
            <person name="Silar P."/>
            <person name="Natvig D."/>
            <person name="Lalanne C."/>
            <person name="Gautier V."/>
            <person name="Ament-velasquez S.L."/>
            <person name="Kruys A."/>
            <person name="Hutchinson M.I."/>
            <person name="Powell A.J."/>
            <person name="Barry K."/>
            <person name="Miller A.N."/>
            <person name="Grigoriev I.V."/>
            <person name="Debuchy R."/>
            <person name="Gladieux P."/>
            <person name="Thoren M.H."/>
            <person name="Johannesson H."/>
        </authorList>
    </citation>
    <scope>NUCLEOTIDE SEQUENCE</scope>
    <source>
        <strain evidence="2">SMH2392-1A</strain>
    </source>
</reference>
<gene>
    <name evidence="2" type="ORF">B0T26DRAFT_756718</name>
</gene>
<dbReference type="EMBL" id="JAUIRO010000008">
    <property type="protein sequence ID" value="KAK0703155.1"/>
    <property type="molecule type" value="Genomic_DNA"/>
</dbReference>
<keyword evidence="1" id="KW-0812">Transmembrane</keyword>
<accession>A0AA39ZTA1</accession>
<keyword evidence="1" id="KW-0472">Membrane</keyword>
<comment type="caution">
    <text evidence="2">The sequence shown here is derived from an EMBL/GenBank/DDBJ whole genome shotgun (WGS) entry which is preliminary data.</text>
</comment>
<dbReference type="Proteomes" id="UP001172101">
    <property type="component" value="Unassembled WGS sequence"/>
</dbReference>
<feature type="transmembrane region" description="Helical" evidence="1">
    <location>
        <begin position="65"/>
        <end position="86"/>
    </location>
</feature>
<dbReference type="AlphaFoldDB" id="A0AA39ZTA1"/>
<dbReference type="GeneID" id="85329415"/>
<evidence type="ECO:0000313" key="3">
    <source>
        <dbReference type="Proteomes" id="UP001172101"/>
    </source>
</evidence>
<evidence type="ECO:0000313" key="2">
    <source>
        <dbReference type="EMBL" id="KAK0703155.1"/>
    </source>
</evidence>
<name>A0AA39ZTA1_9PEZI</name>
<protein>
    <submittedName>
        <fullName evidence="2">Uncharacterized protein</fullName>
    </submittedName>
</protein>
<organism evidence="2 3">
    <name type="scientific">Lasiosphaeria miniovina</name>
    <dbReference type="NCBI Taxonomy" id="1954250"/>
    <lineage>
        <taxon>Eukaryota</taxon>
        <taxon>Fungi</taxon>
        <taxon>Dikarya</taxon>
        <taxon>Ascomycota</taxon>
        <taxon>Pezizomycotina</taxon>
        <taxon>Sordariomycetes</taxon>
        <taxon>Sordariomycetidae</taxon>
        <taxon>Sordariales</taxon>
        <taxon>Lasiosphaeriaceae</taxon>
        <taxon>Lasiosphaeria</taxon>
    </lineage>
</organism>
<keyword evidence="3" id="KW-1185">Reference proteome</keyword>
<evidence type="ECO:0000256" key="1">
    <source>
        <dbReference type="SAM" id="Phobius"/>
    </source>
</evidence>